<dbReference type="Gene3D" id="2.40.30.170">
    <property type="match status" value="1"/>
</dbReference>
<keyword evidence="2 3" id="KW-0175">Coiled coil</keyword>
<dbReference type="InterPro" id="IPR050465">
    <property type="entry name" value="UPF0194_transport"/>
</dbReference>
<dbReference type="RefSeq" id="WP_059435202.1">
    <property type="nucleotide sequence ID" value="NZ_FAVB01000003.1"/>
</dbReference>
<evidence type="ECO:0000313" key="5">
    <source>
        <dbReference type="EMBL" id="CUU82527.1"/>
    </source>
</evidence>
<dbReference type="Gene3D" id="2.40.50.100">
    <property type="match status" value="1"/>
</dbReference>
<dbReference type="Pfam" id="PF25881">
    <property type="entry name" value="HH_YBHG"/>
    <property type="match status" value="1"/>
</dbReference>
<evidence type="ECO:0000259" key="4">
    <source>
        <dbReference type="Pfam" id="PF25881"/>
    </source>
</evidence>
<gene>
    <name evidence="5" type="ORF">ERS686654_01320</name>
</gene>
<name>A0A0S4S902_CAMHY</name>
<comment type="caution">
    <text evidence="5">The sequence shown here is derived from an EMBL/GenBank/DDBJ whole genome shotgun (WGS) entry which is preliminary data.</text>
</comment>
<reference evidence="5 6" key="1">
    <citation type="submission" date="2015-11" db="EMBL/GenBank/DDBJ databases">
        <authorList>
            <consortium name="Pathogen Informatics"/>
        </authorList>
    </citation>
    <scope>NUCLEOTIDE SEQUENCE [LARGE SCALE GENOMIC DNA]</scope>
    <source>
        <strain evidence="5 6">006A-0059</strain>
    </source>
</reference>
<dbReference type="EMBL" id="FAVB01000003">
    <property type="protein sequence ID" value="CUU82527.1"/>
    <property type="molecule type" value="Genomic_DNA"/>
</dbReference>
<dbReference type="Proteomes" id="UP000052237">
    <property type="component" value="Unassembled WGS sequence"/>
</dbReference>
<evidence type="ECO:0000256" key="2">
    <source>
        <dbReference type="ARBA" id="ARBA00023054"/>
    </source>
</evidence>
<proteinExistence type="predicted"/>
<sequence>MKKILLIILAFVLVFLGYKFYEKQNAPDTKVSVFYGNVDTKTVDLAFRFLGKIEKISKKEGLSVQKGEDIVFMDDSYLRNSFLNLQTKIKLEEINLEKLKSGYRSEEIEQAKAKYEVAMANLKEAQNTFDRQKKLMQANATSKEMFMNSQTALEAMRANLNLSKANYEQLKNGYRKEDILAQSELVNSLKIQLQSVELDLNNSVLKSPYDGVLQKIYKEAGSMAGANEPVVEIARMDKFFIRAYIDEPRLGSLKLGAKMRVFSDAKKEPYEGYVSFISSVAEFTPKHIQTQELRADLVYKFEVTLSNADERIKQGMPVHIKFGDDKSN</sequence>
<keyword evidence="6" id="KW-1185">Reference proteome</keyword>
<feature type="domain" description="YbhG-like alpha-helical hairpin" evidence="4">
    <location>
        <begin position="73"/>
        <end position="202"/>
    </location>
</feature>
<dbReference type="PANTHER" id="PTHR32347">
    <property type="entry name" value="EFFLUX SYSTEM COMPONENT YKNX-RELATED"/>
    <property type="match status" value="1"/>
</dbReference>
<evidence type="ECO:0000256" key="1">
    <source>
        <dbReference type="ARBA" id="ARBA00004196"/>
    </source>
</evidence>
<dbReference type="GO" id="GO:0030313">
    <property type="term" value="C:cell envelope"/>
    <property type="evidence" value="ECO:0007669"/>
    <property type="project" value="UniProtKB-SubCell"/>
</dbReference>
<evidence type="ECO:0000256" key="3">
    <source>
        <dbReference type="SAM" id="Coils"/>
    </source>
</evidence>
<feature type="coiled-coil region" evidence="3">
    <location>
        <begin position="105"/>
        <end position="173"/>
    </location>
</feature>
<protein>
    <submittedName>
        <fullName evidence="5">Secretion protein HlyD</fullName>
    </submittedName>
</protein>
<dbReference type="InterPro" id="IPR059052">
    <property type="entry name" value="HH_YbhG-like"/>
</dbReference>
<accession>A0A0S4S902</accession>
<organism evidence="5 6">
    <name type="scientific">Campylobacter hyointestinalis subsp. hyointestinalis</name>
    <dbReference type="NCBI Taxonomy" id="91352"/>
    <lineage>
        <taxon>Bacteria</taxon>
        <taxon>Pseudomonadati</taxon>
        <taxon>Campylobacterota</taxon>
        <taxon>Epsilonproteobacteria</taxon>
        <taxon>Campylobacterales</taxon>
        <taxon>Campylobacteraceae</taxon>
        <taxon>Campylobacter</taxon>
    </lineage>
</organism>
<dbReference type="Gene3D" id="1.10.287.470">
    <property type="entry name" value="Helix hairpin bin"/>
    <property type="match status" value="1"/>
</dbReference>
<dbReference type="SUPFAM" id="SSF111369">
    <property type="entry name" value="HlyD-like secretion proteins"/>
    <property type="match status" value="2"/>
</dbReference>
<comment type="subcellular location">
    <subcellularLocation>
        <location evidence="1">Cell envelope</location>
    </subcellularLocation>
</comment>
<dbReference type="PANTHER" id="PTHR32347:SF23">
    <property type="entry name" value="BLL5650 PROTEIN"/>
    <property type="match status" value="1"/>
</dbReference>
<evidence type="ECO:0000313" key="6">
    <source>
        <dbReference type="Proteomes" id="UP000052237"/>
    </source>
</evidence>
<dbReference type="AlphaFoldDB" id="A0A0S4S902"/>